<dbReference type="InterPro" id="IPR005135">
    <property type="entry name" value="Endo/exonuclease/phosphatase"/>
</dbReference>
<dbReference type="Gene3D" id="3.60.10.10">
    <property type="entry name" value="Endonuclease/exonuclease/phosphatase"/>
    <property type="match status" value="1"/>
</dbReference>
<dbReference type="InterPro" id="IPR036691">
    <property type="entry name" value="Endo/exonu/phosph_ase_sf"/>
</dbReference>
<evidence type="ECO:0000313" key="4">
    <source>
        <dbReference type="Proteomes" id="UP000092528"/>
    </source>
</evidence>
<accession>A0A1C7F6R4</accession>
<dbReference type="Pfam" id="PF03372">
    <property type="entry name" value="Exo_endo_phos"/>
    <property type="match status" value="1"/>
</dbReference>
<protein>
    <recommendedName>
        <fullName evidence="2">Endonuclease/exonuclease/phosphatase domain-containing protein</fullName>
    </recommendedName>
</protein>
<dbReference type="InterPro" id="IPR051916">
    <property type="entry name" value="GPI-anchor_lipid_remodeler"/>
</dbReference>
<reference evidence="3 4" key="1">
    <citation type="submission" date="2016-07" db="EMBL/GenBank/DDBJ databases">
        <title>Genome sequencing of Vibrio scophthalmi strain VS-05, an isolated from Paralichthys olivaceus.</title>
        <authorList>
            <person name="Han H.-J."/>
        </authorList>
    </citation>
    <scope>NUCLEOTIDE SEQUENCE [LARGE SCALE GENOMIC DNA]</scope>
    <source>
        <strain evidence="3 4">VS-05</strain>
    </source>
</reference>
<feature type="domain" description="Endonuclease/exonuclease/phosphatase" evidence="2">
    <location>
        <begin position="56"/>
        <end position="281"/>
    </location>
</feature>
<sequence length="293" mass="32487">MNKIMMAMLCASVISAPVFADSSANSNKNSREVKSALNGVANKVFSEKDAPELTIASFNIAAGKVSSAQDIAHAIKAMDADIVALQEVDKLTARSGKVDQLKEIEKITGMQGVFCRAIDFDGGEYGLSILSKYPVTLDEIIQLPSGQREQRIGCIGNVDVPNFAAPITVINTHLDTKENPQVRLEQIRDLNDRTMEMRGIKILLGDMNDVYSTPNMTEVTKYWNPVTPFNNDHRTWPSVNPEIGVDYIFTSNAQRWDIEELKVPQGMEVWSGVNWAEVSDHLPIFTKLTLLEQ</sequence>
<dbReference type="STRING" id="45658.VSVS12_02428"/>
<dbReference type="PANTHER" id="PTHR14859:SF15">
    <property type="entry name" value="ENDONUCLEASE_EXONUCLEASE_PHOSPHATASE DOMAIN-CONTAINING PROTEIN"/>
    <property type="match status" value="1"/>
</dbReference>
<dbReference type="RefSeq" id="WP_065545103.1">
    <property type="nucleotide sequence ID" value="NZ_CP016414.1"/>
</dbReference>
<feature type="signal peptide" evidence="1">
    <location>
        <begin position="1"/>
        <end position="20"/>
    </location>
</feature>
<evidence type="ECO:0000256" key="1">
    <source>
        <dbReference type="SAM" id="SignalP"/>
    </source>
</evidence>
<dbReference type="SUPFAM" id="SSF56219">
    <property type="entry name" value="DNase I-like"/>
    <property type="match status" value="1"/>
</dbReference>
<feature type="chain" id="PRO_5008885468" description="Endonuclease/exonuclease/phosphatase domain-containing protein" evidence="1">
    <location>
        <begin position="21"/>
        <end position="293"/>
    </location>
</feature>
<name>A0A1C7F6R4_9VIBR</name>
<evidence type="ECO:0000259" key="2">
    <source>
        <dbReference type="Pfam" id="PF03372"/>
    </source>
</evidence>
<dbReference type="GO" id="GO:0006506">
    <property type="term" value="P:GPI anchor biosynthetic process"/>
    <property type="evidence" value="ECO:0007669"/>
    <property type="project" value="TreeGrafter"/>
</dbReference>
<dbReference type="PANTHER" id="PTHR14859">
    <property type="entry name" value="CALCOFLUOR WHITE HYPERSENSITIVE PROTEIN PRECURSOR"/>
    <property type="match status" value="1"/>
</dbReference>
<dbReference type="AlphaFoldDB" id="A0A1C7F6R4"/>
<keyword evidence="4" id="KW-1185">Reference proteome</keyword>
<organism evidence="3 4">
    <name type="scientific">Vibrio scophthalmi</name>
    <dbReference type="NCBI Taxonomy" id="45658"/>
    <lineage>
        <taxon>Bacteria</taxon>
        <taxon>Pseudomonadati</taxon>
        <taxon>Pseudomonadota</taxon>
        <taxon>Gammaproteobacteria</taxon>
        <taxon>Vibrionales</taxon>
        <taxon>Vibrionaceae</taxon>
        <taxon>Vibrio</taxon>
    </lineage>
</organism>
<dbReference type="Proteomes" id="UP000092528">
    <property type="component" value="Chromosome 1"/>
</dbReference>
<dbReference type="GO" id="GO:0016020">
    <property type="term" value="C:membrane"/>
    <property type="evidence" value="ECO:0007669"/>
    <property type="project" value="GOC"/>
</dbReference>
<dbReference type="GeneID" id="96871472"/>
<dbReference type="PATRIC" id="fig|45658.7.peg.479"/>
<evidence type="ECO:0000313" key="3">
    <source>
        <dbReference type="EMBL" id="ANU35646.1"/>
    </source>
</evidence>
<dbReference type="GO" id="GO:0003824">
    <property type="term" value="F:catalytic activity"/>
    <property type="evidence" value="ECO:0007669"/>
    <property type="project" value="InterPro"/>
</dbReference>
<keyword evidence="1" id="KW-0732">Signal</keyword>
<gene>
    <name evidence="3" type="ORF">VSVS05_00513</name>
</gene>
<proteinExistence type="predicted"/>
<dbReference type="EMBL" id="CP016414">
    <property type="protein sequence ID" value="ANU35646.1"/>
    <property type="molecule type" value="Genomic_DNA"/>
</dbReference>